<feature type="region of interest" description="Disordered" evidence="1">
    <location>
        <begin position="199"/>
        <end position="229"/>
    </location>
</feature>
<evidence type="ECO:0000256" key="1">
    <source>
        <dbReference type="SAM" id="MobiDB-lite"/>
    </source>
</evidence>
<sequence>MSLCLPSTEGVESYSGDLWIGGGPYYYLPFGKDVSTIFASTPLIGSNSGEYLIDVKSIQIGGKNIPILHGTTKISTLAPYTVLHTSIYKALLAVFAGSAKMVRAPAVKPFGACFRSNGGRGVPVIKLVLRGGARWRIYGSNSLVKVCLGLLTEAISVAKEIVAIHTVFSYNRVRNPSNRTPRSQTFPYESYGSPHHFGASDIPAFSEQPPNPPVAPENPPVASRERRNWTPADDEVLMSGWLNTSKDAVVGVDQNKGTFWKRVGEFYASSPHAKASGDNREHLNYIYFADHGKKITLNHAWCMLSYEQKWLSLNTPKPAGNSKRKETCSQASSNSVGDPEVRPEGIKAAKAKKKNSAPLRSLSECQTVWEMKKEDLLMRKEDLLIKERLTKLAILDTLLAKKDPLTEPEEATKNKLLALI</sequence>
<feature type="compositionally biased region" description="Pro residues" evidence="1">
    <location>
        <begin position="209"/>
        <end position="219"/>
    </location>
</feature>
<dbReference type="eggNOG" id="KOG1339">
    <property type="taxonomic scope" value="Eukaryota"/>
</dbReference>
<dbReference type="Gramene" id="Bo2g017620.1">
    <property type="protein sequence ID" value="Bo2g017620.1"/>
    <property type="gene ID" value="Bo2g017620"/>
</dbReference>
<proteinExistence type="predicted"/>
<feature type="domain" description="Xylanase inhibitor C-terminal" evidence="2">
    <location>
        <begin position="50"/>
        <end position="154"/>
    </location>
</feature>
<dbReference type="SUPFAM" id="SSF50630">
    <property type="entry name" value="Acid proteases"/>
    <property type="match status" value="1"/>
</dbReference>
<evidence type="ECO:0000313" key="4">
    <source>
        <dbReference type="Proteomes" id="UP000032141"/>
    </source>
</evidence>
<dbReference type="AlphaFoldDB" id="A0A0D3AJT2"/>
<reference evidence="3 4" key="1">
    <citation type="journal article" date="2014" name="Genome Biol.">
        <title>Transcriptome and methylome profiling reveals relics of genome dominance in the mesopolyploid Brassica oleracea.</title>
        <authorList>
            <person name="Parkin I.A."/>
            <person name="Koh C."/>
            <person name="Tang H."/>
            <person name="Robinson S.J."/>
            <person name="Kagale S."/>
            <person name="Clarke W.E."/>
            <person name="Town C.D."/>
            <person name="Nixon J."/>
            <person name="Krishnakumar V."/>
            <person name="Bidwell S.L."/>
            <person name="Denoeud F."/>
            <person name="Belcram H."/>
            <person name="Links M.G."/>
            <person name="Just J."/>
            <person name="Clarke C."/>
            <person name="Bender T."/>
            <person name="Huebert T."/>
            <person name="Mason A.S."/>
            <person name="Pires J.C."/>
            <person name="Barker G."/>
            <person name="Moore J."/>
            <person name="Walley P.G."/>
            <person name="Manoli S."/>
            <person name="Batley J."/>
            <person name="Edwards D."/>
            <person name="Nelson M.N."/>
            <person name="Wang X."/>
            <person name="Paterson A.H."/>
            <person name="King G."/>
            <person name="Bancroft I."/>
            <person name="Chalhoub B."/>
            <person name="Sharpe A.G."/>
        </authorList>
    </citation>
    <scope>NUCLEOTIDE SEQUENCE</scope>
    <source>
        <strain evidence="3 4">cv. TO1000</strain>
    </source>
</reference>
<dbReference type="EnsemblPlants" id="Bo2g017620.1">
    <property type="protein sequence ID" value="Bo2g017620.1"/>
    <property type="gene ID" value="Bo2g017620"/>
</dbReference>
<keyword evidence="4" id="KW-1185">Reference proteome</keyword>
<dbReference type="Proteomes" id="UP000032141">
    <property type="component" value="Chromosome C2"/>
</dbReference>
<dbReference type="InterPro" id="IPR032799">
    <property type="entry name" value="TAXi_C"/>
</dbReference>
<dbReference type="PANTHER" id="PTHR45023">
    <property type="match status" value="1"/>
</dbReference>
<dbReference type="PANTHER" id="PTHR45023:SF4">
    <property type="entry name" value="GLYCINE-RICH PROTEIN-RELATED"/>
    <property type="match status" value="1"/>
</dbReference>
<evidence type="ECO:0000259" key="2">
    <source>
        <dbReference type="Pfam" id="PF14541"/>
    </source>
</evidence>
<dbReference type="HOGENOM" id="CLU_654455_0_0_1"/>
<evidence type="ECO:0000313" key="3">
    <source>
        <dbReference type="EnsemblPlants" id="Bo2g017620.1"/>
    </source>
</evidence>
<name>A0A0D3AJT2_BRAOL</name>
<dbReference type="InterPro" id="IPR021109">
    <property type="entry name" value="Peptidase_aspartic_dom_sf"/>
</dbReference>
<protein>
    <recommendedName>
        <fullName evidence="2">Xylanase inhibitor C-terminal domain-containing protein</fullName>
    </recommendedName>
</protein>
<organism evidence="3 4">
    <name type="scientific">Brassica oleracea var. oleracea</name>
    <dbReference type="NCBI Taxonomy" id="109376"/>
    <lineage>
        <taxon>Eukaryota</taxon>
        <taxon>Viridiplantae</taxon>
        <taxon>Streptophyta</taxon>
        <taxon>Embryophyta</taxon>
        <taxon>Tracheophyta</taxon>
        <taxon>Spermatophyta</taxon>
        <taxon>Magnoliopsida</taxon>
        <taxon>eudicotyledons</taxon>
        <taxon>Gunneridae</taxon>
        <taxon>Pentapetalae</taxon>
        <taxon>rosids</taxon>
        <taxon>malvids</taxon>
        <taxon>Brassicales</taxon>
        <taxon>Brassicaceae</taxon>
        <taxon>Brassiceae</taxon>
        <taxon>Brassica</taxon>
    </lineage>
</organism>
<dbReference type="Pfam" id="PF14541">
    <property type="entry name" value="TAXi_C"/>
    <property type="match status" value="1"/>
</dbReference>
<dbReference type="STRING" id="109376.A0A0D3AJT2"/>
<reference evidence="3" key="2">
    <citation type="submission" date="2015-03" db="UniProtKB">
        <authorList>
            <consortium name="EnsemblPlants"/>
        </authorList>
    </citation>
    <scope>IDENTIFICATION</scope>
</reference>
<dbReference type="Gene3D" id="2.40.70.10">
    <property type="entry name" value="Acid Proteases"/>
    <property type="match status" value="1"/>
</dbReference>
<accession>A0A0D3AJT2</accession>
<feature type="region of interest" description="Disordered" evidence="1">
    <location>
        <begin position="317"/>
        <end position="343"/>
    </location>
</feature>